<keyword evidence="1" id="KW-0812">Transmembrane</keyword>
<feature type="transmembrane region" description="Helical" evidence="1">
    <location>
        <begin position="130"/>
        <end position="146"/>
    </location>
</feature>
<dbReference type="Pfam" id="PF04307">
    <property type="entry name" value="YdjM"/>
    <property type="match status" value="1"/>
</dbReference>
<gene>
    <name evidence="2" type="ORF">JCM16418_609</name>
</gene>
<dbReference type="PANTHER" id="PTHR35531:SF1">
    <property type="entry name" value="INNER MEMBRANE PROTEIN YBCI-RELATED"/>
    <property type="match status" value="1"/>
</dbReference>
<dbReference type="EMBL" id="BAVZ01000001">
    <property type="protein sequence ID" value="GAF06638.1"/>
    <property type="molecule type" value="Genomic_DNA"/>
</dbReference>
<keyword evidence="3" id="KW-1185">Reference proteome</keyword>
<evidence type="ECO:0000313" key="2">
    <source>
        <dbReference type="EMBL" id="GAF06638.1"/>
    </source>
</evidence>
<proteinExistence type="predicted"/>
<sequence length="218" mass="23752">MKGSTHLMIGVALGAAAAAHYPFSLKNASLYIAISAFSALAADLDGKSLLNSKIGQVSKWLRELMYWSGLLMIVVLIYSFVTSHTIDFKFSTAALSIFLLGLVTKEGIIRNALVSLIGAGLAFAGWKYSMTWLIGFGSFIAVAPWMKHRGMTHTIWAVGIWSMIGSGLEDQLNIEGIMLVATVGYLSHLVADTLTPAGVRWLYPLMKKPIKIPFKTRL</sequence>
<name>W7YGG5_9BACL</name>
<dbReference type="AlphaFoldDB" id="W7YGG5"/>
<feature type="transmembrane region" description="Helical" evidence="1">
    <location>
        <begin position="64"/>
        <end position="80"/>
    </location>
</feature>
<dbReference type="PANTHER" id="PTHR35531">
    <property type="entry name" value="INNER MEMBRANE PROTEIN YBCI-RELATED"/>
    <property type="match status" value="1"/>
</dbReference>
<accession>W7YGG5</accession>
<dbReference type="OrthoDB" id="2706144at2"/>
<evidence type="ECO:0000256" key="1">
    <source>
        <dbReference type="SAM" id="Phobius"/>
    </source>
</evidence>
<keyword evidence="1" id="KW-1133">Transmembrane helix</keyword>
<evidence type="ECO:0008006" key="4">
    <source>
        <dbReference type="Google" id="ProtNLM"/>
    </source>
</evidence>
<dbReference type="Proteomes" id="UP000019364">
    <property type="component" value="Unassembled WGS sequence"/>
</dbReference>
<dbReference type="RefSeq" id="WP_036645845.1">
    <property type="nucleotide sequence ID" value="NZ_BAVZ01000001.1"/>
</dbReference>
<dbReference type="eggNOG" id="COG1988">
    <property type="taxonomic scope" value="Bacteria"/>
</dbReference>
<protein>
    <recommendedName>
        <fullName evidence="4">Membrane-bound metal-dependent hydrolase YdjM</fullName>
    </recommendedName>
</protein>
<keyword evidence="1" id="KW-0472">Membrane</keyword>
<dbReference type="InterPro" id="IPR007404">
    <property type="entry name" value="YdjM-like"/>
</dbReference>
<reference evidence="2 3" key="1">
    <citation type="journal article" date="2014" name="Genome Announc.">
        <title>Draft Genome Sequence of Paenibacillus pini JCM 16418T, Isolated from the Rhizosphere of Pine Tree.</title>
        <authorList>
            <person name="Yuki M."/>
            <person name="Oshima K."/>
            <person name="Suda W."/>
            <person name="Oshida Y."/>
            <person name="Kitamura K."/>
            <person name="Iida Y."/>
            <person name="Hattori M."/>
            <person name="Ohkuma M."/>
        </authorList>
    </citation>
    <scope>NUCLEOTIDE SEQUENCE [LARGE SCALE GENOMIC DNA]</scope>
    <source>
        <strain evidence="2 3">JCM 16418</strain>
    </source>
</reference>
<organism evidence="2 3">
    <name type="scientific">Paenibacillus pini JCM 16418</name>
    <dbReference type="NCBI Taxonomy" id="1236976"/>
    <lineage>
        <taxon>Bacteria</taxon>
        <taxon>Bacillati</taxon>
        <taxon>Bacillota</taxon>
        <taxon>Bacilli</taxon>
        <taxon>Bacillales</taxon>
        <taxon>Paenibacillaceae</taxon>
        <taxon>Paenibacillus</taxon>
    </lineage>
</organism>
<comment type="caution">
    <text evidence="2">The sequence shown here is derived from an EMBL/GenBank/DDBJ whole genome shotgun (WGS) entry which is preliminary data.</text>
</comment>
<dbReference type="STRING" id="1236976.JCM16418_609"/>
<evidence type="ECO:0000313" key="3">
    <source>
        <dbReference type="Proteomes" id="UP000019364"/>
    </source>
</evidence>